<dbReference type="EMBL" id="MLYO01000081">
    <property type="protein sequence ID" value="OIJ92306.1"/>
    <property type="molecule type" value="Genomic_DNA"/>
</dbReference>
<evidence type="ECO:0000313" key="3">
    <source>
        <dbReference type="EMBL" id="OIJ92306.1"/>
    </source>
</evidence>
<reference evidence="3 4" key="1">
    <citation type="submission" date="2016-10" db="EMBL/GenBank/DDBJ databases">
        <title>Genome sequence of Streptomyces sp. MUSC 1.</title>
        <authorList>
            <person name="Lee L.-H."/>
            <person name="Ser H.-L."/>
            <person name="Law J.W.-F."/>
        </authorList>
    </citation>
    <scope>NUCLEOTIDE SEQUENCE [LARGE SCALE GENOMIC DNA]</scope>
    <source>
        <strain evidence="3 4">MUSC 1</strain>
    </source>
</reference>
<dbReference type="Proteomes" id="UP000179642">
    <property type="component" value="Unassembled WGS sequence"/>
</dbReference>
<protein>
    <recommendedName>
        <fullName evidence="2">Luciferase domain-containing protein</fullName>
    </recommendedName>
</protein>
<dbReference type="PANTHER" id="PTHR38695">
    <property type="entry name" value="AMINO ACID PERMEASE_ SLC12A DOMAIN-CONTAINING PROTEIN"/>
    <property type="match status" value="1"/>
</dbReference>
<dbReference type="Pfam" id="PF17648">
    <property type="entry name" value="Luciferase"/>
    <property type="match status" value="1"/>
</dbReference>
<organism evidence="3 4">
    <name type="scientific">Streptomyces monashensis</name>
    <dbReference type="NCBI Taxonomy" id="1678012"/>
    <lineage>
        <taxon>Bacteria</taxon>
        <taxon>Bacillati</taxon>
        <taxon>Actinomycetota</taxon>
        <taxon>Actinomycetes</taxon>
        <taxon>Kitasatosporales</taxon>
        <taxon>Streptomycetaceae</taxon>
        <taxon>Streptomyces</taxon>
    </lineage>
</organism>
<proteinExistence type="predicted"/>
<evidence type="ECO:0000256" key="1">
    <source>
        <dbReference type="SAM" id="MobiDB-lite"/>
    </source>
</evidence>
<dbReference type="InterPro" id="IPR040841">
    <property type="entry name" value="Luciferase_dom"/>
</dbReference>
<accession>A0A1S2PFC4</accession>
<keyword evidence="4" id="KW-1185">Reference proteome</keyword>
<dbReference type="AlphaFoldDB" id="A0A1S2PFC4"/>
<name>A0A1S2PFC4_9ACTN</name>
<evidence type="ECO:0000259" key="2">
    <source>
        <dbReference type="Pfam" id="PF17648"/>
    </source>
</evidence>
<dbReference type="OrthoDB" id="822427at2"/>
<gene>
    <name evidence="3" type="ORF">BIV23_38840</name>
</gene>
<feature type="region of interest" description="Disordered" evidence="1">
    <location>
        <begin position="1"/>
        <end position="26"/>
    </location>
</feature>
<sequence>MSLLNLPDRPGPAPRTRGPVPHGQLDQIAPTPLQEELWQRMRSLSGVYLAPTHVPYPEARAIHLAPEFGTGPDDAFIRHSREFAHQHPPQDGSVHLTLPPAAKKHVTDLGWGIPHPIQNTLLLFGPRDRDEIEVAWQILLASYAYARGRAHE</sequence>
<comment type="caution">
    <text evidence="3">The sequence shown here is derived from an EMBL/GenBank/DDBJ whole genome shotgun (WGS) entry which is preliminary data.</text>
</comment>
<dbReference type="RefSeq" id="WP_071385700.1">
    <property type="nucleotide sequence ID" value="NZ_MLYO01000081.1"/>
</dbReference>
<evidence type="ECO:0000313" key="4">
    <source>
        <dbReference type="Proteomes" id="UP000179642"/>
    </source>
</evidence>
<dbReference type="PANTHER" id="PTHR38695:SF1">
    <property type="entry name" value="AMINO ACID PERMEASE_ SLC12A DOMAIN-CONTAINING PROTEIN"/>
    <property type="match status" value="1"/>
</dbReference>
<feature type="domain" description="Luciferase" evidence="2">
    <location>
        <begin position="81"/>
        <end position="142"/>
    </location>
</feature>
<dbReference type="InterPro" id="IPR048273">
    <property type="entry name" value="Luciferase"/>
</dbReference>